<evidence type="ECO:0000256" key="3">
    <source>
        <dbReference type="ARBA" id="ARBA00022448"/>
    </source>
</evidence>
<dbReference type="PROSITE" id="PS52015">
    <property type="entry name" value="TONB_CTD"/>
    <property type="match status" value="1"/>
</dbReference>
<organism evidence="13 14">
    <name type="scientific">Sphingobium rhizovicinum</name>
    <dbReference type="NCBI Taxonomy" id="432308"/>
    <lineage>
        <taxon>Bacteria</taxon>
        <taxon>Pseudomonadati</taxon>
        <taxon>Pseudomonadota</taxon>
        <taxon>Alphaproteobacteria</taxon>
        <taxon>Sphingomonadales</taxon>
        <taxon>Sphingomonadaceae</taxon>
        <taxon>Sphingobium</taxon>
    </lineage>
</organism>
<comment type="similarity">
    <text evidence="2">Belongs to the TonB family.</text>
</comment>
<feature type="domain" description="TonB C-terminal" evidence="12">
    <location>
        <begin position="92"/>
        <end position="185"/>
    </location>
</feature>
<evidence type="ECO:0000256" key="2">
    <source>
        <dbReference type="ARBA" id="ARBA00006555"/>
    </source>
</evidence>
<name>A0ABV7NDB2_9SPHN</name>
<evidence type="ECO:0000313" key="14">
    <source>
        <dbReference type="Proteomes" id="UP001595681"/>
    </source>
</evidence>
<keyword evidence="4" id="KW-1003">Cell membrane</keyword>
<evidence type="ECO:0000256" key="5">
    <source>
        <dbReference type="ARBA" id="ARBA00022519"/>
    </source>
</evidence>
<evidence type="ECO:0000256" key="10">
    <source>
        <dbReference type="SAM" id="MobiDB-lite"/>
    </source>
</evidence>
<evidence type="ECO:0000256" key="11">
    <source>
        <dbReference type="SAM" id="Phobius"/>
    </source>
</evidence>
<feature type="compositionally biased region" description="Polar residues" evidence="10">
    <location>
        <begin position="90"/>
        <end position="103"/>
    </location>
</feature>
<dbReference type="Gene3D" id="3.30.1150.10">
    <property type="match status" value="1"/>
</dbReference>
<evidence type="ECO:0000256" key="7">
    <source>
        <dbReference type="ARBA" id="ARBA00022927"/>
    </source>
</evidence>
<dbReference type="InterPro" id="IPR051045">
    <property type="entry name" value="TonB-dependent_transducer"/>
</dbReference>
<comment type="caution">
    <text evidence="13">The sequence shown here is derived from an EMBL/GenBank/DDBJ whole genome shotgun (WGS) entry which is preliminary data.</text>
</comment>
<dbReference type="EMBL" id="JBHRVU010000004">
    <property type="protein sequence ID" value="MFC3441479.1"/>
    <property type="molecule type" value="Genomic_DNA"/>
</dbReference>
<gene>
    <name evidence="13" type="ORF">ACFOKF_09795</name>
</gene>
<dbReference type="SUPFAM" id="SSF74653">
    <property type="entry name" value="TolA/TonB C-terminal domain"/>
    <property type="match status" value="1"/>
</dbReference>
<dbReference type="RefSeq" id="WP_380795396.1">
    <property type="nucleotide sequence ID" value="NZ_JBHRVU010000004.1"/>
</dbReference>
<comment type="subcellular location">
    <subcellularLocation>
        <location evidence="1">Cell inner membrane</location>
        <topology evidence="1">Single-pass membrane protein</topology>
        <orientation evidence="1">Periplasmic side</orientation>
    </subcellularLocation>
</comment>
<keyword evidence="3" id="KW-0813">Transport</keyword>
<dbReference type="InterPro" id="IPR037682">
    <property type="entry name" value="TonB_C"/>
</dbReference>
<proteinExistence type="inferred from homology"/>
<dbReference type="Proteomes" id="UP001595681">
    <property type="component" value="Unassembled WGS sequence"/>
</dbReference>
<keyword evidence="5" id="KW-0997">Cell inner membrane</keyword>
<evidence type="ECO:0000259" key="12">
    <source>
        <dbReference type="PROSITE" id="PS52015"/>
    </source>
</evidence>
<dbReference type="InterPro" id="IPR006260">
    <property type="entry name" value="TonB/TolA_C"/>
</dbReference>
<keyword evidence="9 11" id="KW-0472">Membrane</keyword>
<evidence type="ECO:0000256" key="9">
    <source>
        <dbReference type="ARBA" id="ARBA00023136"/>
    </source>
</evidence>
<keyword evidence="6 11" id="KW-0812">Transmembrane</keyword>
<accession>A0ABV7NDB2</accession>
<dbReference type="PANTHER" id="PTHR33446">
    <property type="entry name" value="PROTEIN TONB-RELATED"/>
    <property type="match status" value="1"/>
</dbReference>
<evidence type="ECO:0000313" key="13">
    <source>
        <dbReference type="EMBL" id="MFC3441479.1"/>
    </source>
</evidence>
<evidence type="ECO:0000256" key="6">
    <source>
        <dbReference type="ARBA" id="ARBA00022692"/>
    </source>
</evidence>
<keyword evidence="7" id="KW-0653">Protein transport</keyword>
<sequence length="185" mass="20183">MGEKRDSVNPIAQQSMMAHAGDHGIEARMDGRRVREAIIACGVAGLLAFTVSLWQRQFDPDLPVAMPAQEANAGPATPEPRLSLPPKPATRTTPAESPGNWLSDNDYPAEVMRNEWSGTTGFQLVIDTDGKVERCAVTESSGHKILDEATCTVLTRNARFEPARDADGVPVRDTYNGRVTWRLPD</sequence>
<keyword evidence="8 11" id="KW-1133">Transmembrane helix</keyword>
<dbReference type="Pfam" id="PF03544">
    <property type="entry name" value="TonB_C"/>
    <property type="match status" value="1"/>
</dbReference>
<evidence type="ECO:0000256" key="1">
    <source>
        <dbReference type="ARBA" id="ARBA00004383"/>
    </source>
</evidence>
<evidence type="ECO:0000256" key="8">
    <source>
        <dbReference type="ARBA" id="ARBA00022989"/>
    </source>
</evidence>
<keyword evidence="14" id="KW-1185">Reference proteome</keyword>
<feature type="transmembrane region" description="Helical" evidence="11">
    <location>
        <begin position="37"/>
        <end position="54"/>
    </location>
</feature>
<evidence type="ECO:0000256" key="4">
    <source>
        <dbReference type="ARBA" id="ARBA00022475"/>
    </source>
</evidence>
<dbReference type="PANTHER" id="PTHR33446:SF11">
    <property type="entry name" value="TONB3"/>
    <property type="match status" value="1"/>
</dbReference>
<dbReference type="NCBIfam" id="TIGR01352">
    <property type="entry name" value="tonB_Cterm"/>
    <property type="match status" value="1"/>
</dbReference>
<feature type="region of interest" description="Disordered" evidence="10">
    <location>
        <begin position="68"/>
        <end position="104"/>
    </location>
</feature>
<protein>
    <submittedName>
        <fullName evidence="13">Energy transducer TonB</fullName>
    </submittedName>
</protein>
<reference evidence="14" key="1">
    <citation type="journal article" date="2019" name="Int. J. Syst. Evol. Microbiol.">
        <title>The Global Catalogue of Microorganisms (GCM) 10K type strain sequencing project: providing services to taxonomists for standard genome sequencing and annotation.</title>
        <authorList>
            <consortium name="The Broad Institute Genomics Platform"/>
            <consortium name="The Broad Institute Genome Sequencing Center for Infectious Disease"/>
            <person name="Wu L."/>
            <person name="Ma J."/>
        </authorList>
    </citation>
    <scope>NUCLEOTIDE SEQUENCE [LARGE SCALE GENOMIC DNA]</scope>
    <source>
        <strain evidence="14">CCM 7491</strain>
    </source>
</reference>